<dbReference type="EMBL" id="QPJS01000003">
    <property type="protein sequence ID" value="RCX03364.1"/>
    <property type="molecule type" value="Genomic_DNA"/>
</dbReference>
<evidence type="ECO:0000256" key="1">
    <source>
        <dbReference type="SAM" id="MobiDB-lite"/>
    </source>
</evidence>
<accession>A0A369A7F7</accession>
<dbReference type="RefSeq" id="WP_114366347.1">
    <property type="nucleotide sequence ID" value="NZ_BHZF01000003.1"/>
</dbReference>
<keyword evidence="2" id="KW-1133">Transmembrane helix</keyword>
<dbReference type="Proteomes" id="UP000253517">
    <property type="component" value="Unassembled WGS sequence"/>
</dbReference>
<evidence type="ECO:0000313" key="3">
    <source>
        <dbReference type="EMBL" id="RCX03364.1"/>
    </source>
</evidence>
<evidence type="ECO:0000313" key="4">
    <source>
        <dbReference type="Proteomes" id="UP000253517"/>
    </source>
</evidence>
<feature type="compositionally biased region" description="Basic and acidic residues" evidence="1">
    <location>
        <begin position="96"/>
        <end position="114"/>
    </location>
</feature>
<reference evidence="3 4" key="1">
    <citation type="submission" date="2018-07" db="EMBL/GenBank/DDBJ databases">
        <title>Genomic Encyclopedia of Type Strains, Phase IV (KMG-IV): sequencing the most valuable type-strain genomes for metagenomic binning, comparative biology and taxonomic classification.</title>
        <authorList>
            <person name="Goeker M."/>
        </authorList>
    </citation>
    <scope>NUCLEOTIDE SEQUENCE [LARGE SCALE GENOMIC DNA]</scope>
    <source>
        <strain evidence="3 4">DSM 21410</strain>
    </source>
</reference>
<feature type="compositionally biased region" description="Low complexity" evidence="1">
    <location>
        <begin position="143"/>
        <end position="162"/>
    </location>
</feature>
<name>A0A369A7F7_9FLAO</name>
<organism evidence="3 4">
    <name type="scientific">Schleiferia thermophila</name>
    <dbReference type="NCBI Taxonomy" id="884107"/>
    <lineage>
        <taxon>Bacteria</taxon>
        <taxon>Pseudomonadati</taxon>
        <taxon>Bacteroidota</taxon>
        <taxon>Flavobacteriia</taxon>
        <taxon>Flavobacteriales</taxon>
        <taxon>Schleiferiaceae</taxon>
        <taxon>Schleiferia</taxon>
    </lineage>
</organism>
<feature type="region of interest" description="Disordered" evidence="1">
    <location>
        <begin position="56"/>
        <end position="178"/>
    </location>
</feature>
<dbReference type="AlphaFoldDB" id="A0A369A7F7"/>
<keyword evidence="2" id="KW-0472">Membrane</keyword>
<proteinExistence type="predicted"/>
<evidence type="ECO:0000256" key="2">
    <source>
        <dbReference type="SAM" id="Phobius"/>
    </source>
</evidence>
<sequence length="267" mass="29112">MEWPKTKEEVRALVLTLLINLLLVLIFLLLGLTYYDPKPEEGIAIRFGYNADAGGPIHEVENPEQQQTTSAPPVRSTQNQVNTPTQDVEDAPAVTSRKDNKPERNKPKEEKPMPTEEPQPQIDQRLRNLLNNPDRGSGGKSGSGSQQGVQGAPTGSGQSGSSAGEGEGAGSSGTGYFLGGRQAIVRPKPEYNCAESGRVVVRIKVDQSGNVFEAEPGVSFREYSTNVYSECLYRRAREAALRTKWSADSDAPEDGQVGFIIYDFQKK</sequence>
<gene>
    <name evidence="3" type="ORF">DES35_103249</name>
</gene>
<feature type="compositionally biased region" description="Polar residues" evidence="1">
    <location>
        <begin position="63"/>
        <end position="86"/>
    </location>
</feature>
<feature type="compositionally biased region" description="Gly residues" evidence="1">
    <location>
        <begin position="163"/>
        <end position="178"/>
    </location>
</feature>
<keyword evidence="4" id="KW-1185">Reference proteome</keyword>
<protein>
    <submittedName>
        <fullName evidence="3">Outer membrane transport energization protein TonB</fullName>
    </submittedName>
</protein>
<comment type="caution">
    <text evidence="3">The sequence shown here is derived from an EMBL/GenBank/DDBJ whole genome shotgun (WGS) entry which is preliminary data.</text>
</comment>
<keyword evidence="2" id="KW-0812">Transmembrane</keyword>
<feature type="transmembrane region" description="Helical" evidence="2">
    <location>
        <begin position="12"/>
        <end position="35"/>
    </location>
</feature>